<proteinExistence type="predicted"/>
<dbReference type="AlphaFoldDB" id="A0A4D6KP78"/>
<evidence type="ECO:0000313" key="3">
    <source>
        <dbReference type="Proteomes" id="UP000501690"/>
    </source>
</evidence>
<name>A0A4D6KP78_VIGUN</name>
<gene>
    <name evidence="2" type="ORF">DEO72_LG1g2113</name>
</gene>
<evidence type="ECO:0000313" key="2">
    <source>
        <dbReference type="EMBL" id="QCD78480.1"/>
    </source>
</evidence>
<evidence type="ECO:0000256" key="1">
    <source>
        <dbReference type="SAM" id="MobiDB-lite"/>
    </source>
</evidence>
<dbReference type="PANTHER" id="PTHR32161:SF9">
    <property type="entry name" value="TOLB PROTEIN-LIKE PROTEIN"/>
    <property type="match status" value="1"/>
</dbReference>
<reference evidence="2 3" key="1">
    <citation type="submission" date="2019-04" db="EMBL/GenBank/DDBJ databases">
        <title>An improved genome assembly and genetic linkage map for asparagus bean, Vigna unguiculata ssp. sesquipedialis.</title>
        <authorList>
            <person name="Xia Q."/>
            <person name="Zhang R."/>
            <person name="Dong Y."/>
        </authorList>
    </citation>
    <scope>NUCLEOTIDE SEQUENCE [LARGE SCALE GENOMIC DNA]</scope>
    <source>
        <tissue evidence="2">Leaf</tissue>
    </source>
</reference>
<feature type="region of interest" description="Disordered" evidence="1">
    <location>
        <begin position="140"/>
        <end position="160"/>
    </location>
</feature>
<dbReference type="Proteomes" id="UP000501690">
    <property type="component" value="Linkage Group LG1"/>
</dbReference>
<sequence>MAEAEGLWFAGAARRCTTDDKRTPPHAVRDSGSSVLLVASGSPSLSSPFEVSTPSSFVRRIAFSSNRHEAQNSEVFGIYLVRPDGSGLRRVEVAKAVEGKRERLNHVCFSGDGEWLLFTANLGGVTAEPIGLPNQFQPYGDLPDNGGREDEDEIMVKKGF</sequence>
<keyword evidence="3" id="KW-1185">Reference proteome</keyword>
<accession>A0A4D6KP78</accession>
<protein>
    <submittedName>
        <fullName evidence="2">Uncharacterized protein</fullName>
    </submittedName>
</protein>
<dbReference type="InterPro" id="IPR011042">
    <property type="entry name" value="6-blade_b-propeller_TolB-like"/>
</dbReference>
<organism evidence="2 3">
    <name type="scientific">Vigna unguiculata</name>
    <name type="common">Cowpea</name>
    <dbReference type="NCBI Taxonomy" id="3917"/>
    <lineage>
        <taxon>Eukaryota</taxon>
        <taxon>Viridiplantae</taxon>
        <taxon>Streptophyta</taxon>
        <taxon>Embryophyta</taxon>
        <taxon>Tracheophyta</taxon>
        <taxon>Spermatophyta</taxon>
        <taxon>Magnoliopsida</taxon>
        <taxon>eudicotyledons</taxon>
        <taxon>Gunneridae</taxon>
        <taxon>Pentapetalae</taxon>
        <taxon>rosids</taxon>
        <taxon>fabids</taxon>
        <taxon>Fabales</taxon>
        <taxon>Fabaceae</taxon>
        <taxon>Papilionoideae</taxon>
        <taxon>50 kb inversion clade</taxon>
        <taxon>NPAAA clade</taxon>
        <taxon>indigoferoid/millettioid clade</taxon>
        <taxon>Phaseoleae</taxon>
        <taxon>Vigna</taxon>
    </lineage>
</organism>
<dbReference type="PANTHER" id="PTHR32161">
    <property type="entry name" value="DPP6 N-TERMINAL DOMAIN-LIKE PROTEIN"/>
    <property type="match status" value="1"/>
</dbReference>
<dbReference type="SUPFAM" id="SSF82171">
    <property type="entry name" value="DPP6 N-terminal domain-like"/>
    <property type="match status" value="1"/>
</dbReference>
<dbReference type="Gene3D" id="2.120.10.30">
    <property type="entry name" value="TolB, C-terminal domain"/>
    <property type="match status" value="1"/>
</dbReference>
<dbReference type="EMBL" id="CP039345">
    <property type="protein sequence ID" value="QCD78480.1"/>
    <property type="molecule type" value="Genomic_DNA"/>
</dbReference>